<evidence type="ECO:0000313" key="3">
    <source>
        <dbReference type="EMBL" id="QQO10914.1"/>
    </source>
</evidence>
<evidence type="ECO:0000259" key="2">
    <source>
        <dbReference type="Pfam" id="PF14503"/>
    </source>
</evidence>
<dbReference type="SUPFAM" id="SSF53850">
    <property type="entry name" value="Periplasmic binding protein-like II"/>
    <property type="match status" value="1"/>
</dbReference>
<keyword evidence="4" id="KW-1185">Reference proteome</keyword>
<dbReference type="Proteomes" id="UP000595917">
    <property type="component" value="Chromosome"/>
</dbReference>
<dbReference type="Gene3D" id="3.40.190.10">
    <property type="entry name" value="Periplasmic binding protein-like II"/>
    <property type="match status" value="2"/>
</dbReference>
<dbReference type="RefSeq" id="WP_215628219.1">
    <property type="nucleotide sequence ID" value="NZ_CP067089.2"/>
</dbReference>
<evidence type="ECO:0000259" key="1">
    <source>
        <dbReference type="Pfam" id="PF14502"/>
    </source>
</evidence>
<evidence type="ECO:0000313" key="4">
    <source>
        <dbReference type="Proteomes" id="UP000595917"/>
    </source>
</evidence>
<dbReference type="KEGG" id="bhc:JFL75_08355"/>
<dbReference type="InterPro" id="IPR032791">
    <property type="entry name" value="YhfZ_C"/>
</dbReference>
<accession>A0A7T7XR44</accession>
<dbReference type="NCBIfam" id="NF041241">
    <property type="entry name" value="YhfZ_full"/>
    <property type="match status" value="1"/>
</dbReference>
<proteinExistence type="predicted"/>
<reference evidence="3" key="1">
    <citation type="submission" date="2021-01" db="EMBL/GenBank/DDBJ databases">
        <title>Description of Breznakiella homolactica.</title>
        <authorList>
            <person name="Song Y."/>
            <person name="Brune A."/>
        </authorList>
    </citation>
    <scope>NUCLEOTIDE SEQUENCE</scope>
    <source>
        <strain evidence="3">RmG30</strain>
    </source>
</reference>
<name>A0A7T7XR44_9SPIR</name>
<dbReference type="Pfam" id="PF14502">
    <property type="entry name" value="HTH_41"/>
    <property type="match status" value="1"/>
</dbReference>
<organism evidence="3 4">
    <name type="scientific">Breznakiella homolactica</name>
    <dbReference type="NCBI Taxonomy" id="2798577"/>
    <lineage>
        <taxon>Bacteria</taxon>
        <taxon>Pseudomonadati</taxon>
        <taxon>Spirochaetota</taxon>
        <taxon>Spirochaetia</taxon>
        <taxon>Spirochaetales</taxon>
        <taxon>Breznakiellaceae</taxon>
        <taxon>Breznakiella</taxon>
    </lineage>
</organism>
<protein>
    <recommendedName>
        <fullName evidence="5">GntR family transcriptional regulator</fullName>
    </recommendedName>
</protein>
<feature type="domain" description="YhfZ helix-turn-helix" evidence="1">
    <location>
        <begin position="26"/>
        <end position="73"/>
    </location>
</feature>
<dbReference type="Pfam" id="PF14503">
    <property type="entry name" value="YhfZ_C"/>
    <property type="match status" value="1"/>
</dbReference>
<dbReference type="AlphaFoldDB" id="A0A7T7XR44"/>
<feature type="domain" description="Uncharacterised protein YhfZ C-terminal" evidence="2">
    <location>
        <begin position="78"/>
        <end position="305"/>
    </location>
</feature>
<dbReference type="EMBL" id="CP067089">
    <property type="protein sequence ID" value="QQO10914.1"/>
    <property type="molecule type" value="Genomic_DNA"/>
</dbReference>
<gene>
    <name evidence="3" type="ORF">JFL75_08355</name>
</gene>
<sequence length="305" mass="34040">MKVKEELLNKNGLAIMKLAGELGNYRSGDRLPRVTDLAKKIDLSVGTTQYGLNYLKEKHVVSLVPRGHMGTYIDFLNYDTLQEYAGTTTKACVMPLPYSLRYEGLATAFSEYGNAKGKFYVAFMNGSGRRVKALLEKRYDCALLSRMAAEENINQGAAIEIAAAYGPKSFLENHVLVHRTKTASRIRTIGLDKESLDQVLLSGSFLKDHPGIKVINLPYTHIIKRLLAGDVDATLWNVDYIKEHHPSLQFSEISLPIDHDTLTEAVLVVRAGDAATSDYLSRHLPKKKILKCQEAVLTGRRIPEY</sequence>
<dbReference type="InterPro" id="IPR041444">
    <property type="entry name" value="HTH_41"/>
</dbReference>
<evidence type="ECO:0008006" key="5">
    <source>
        <dbReference type="Google" id="ProtNLM"/>
    </source>
</evidence>